<reference evidence="5" key="1">
    <citation type="journal article" date="2020" name="Stud. Mycol.">
        <title>101 Dothideomycetes genomes: a test case for predicting lifestyles and emergence of pathogens.</title>
        <authorList>
            <person name="Haridas S."/>
            <person name="Albert R."/>
            <person name="Binder M."/>
            <person name="Bloem J."/>
            <person name="Labutti K."/>
            <person name="Salamov A."/>
            <person name="Andreopoulos B."/>
            <person name="Baker S."/>
            <person name="Barry K."/>
            <person name="Bills G."/>
            <person name="Bluhm B."/>
            <person name="Cannon C."/>
            <person name="Castanera R."/>
            <person name="Culley D."/>
            <person name="Daum C."/>
            <person name="Ezra D."/>
            <person name="Gonzalez J."/>
            <person name="Henrissat B."/>
            <person name="Kuo A."/>
            <person name="Liang C."/>
            <person name="Lipzen A."/>
            <person name="Lutzoni F."/>
            <person name="Magnuson J."/>
            <person name="Mondo S."/>
            <person name="Nolan M."/>
            <person name="Ohm R."/>
            <person name="Pangilinan J."/>
            <person name="Park H.-J."/>
            <person name="Ramirez L."/>
            <person name="Alfaro M."/>
            <person name="Sun H."/>
            <person name="Tritt A."/>
            <person name="Yoshinaga Y."/>
            <person name="Zwiers L.-H."/>
            <person name="Turgeon B."/>
            <person name="Goodwin S."/>
            <person name="Spatafora J."/>
            <person name="Crous P."/>
            <person name="Grigoriev I."/>
        </authorList>
    </citation>
    <scope>NUCLEOTIDE SEQUENCE</scope>
    <source>
        <strain evidence="5">CBS 113818</strain>
    </source>
</reference>
<dbReference type="InterPro" id="IPR013595">
    <property type="entry name" value="Pept_S33_TAP-like_C"/>
</dbReference>
<keyword evidence="3" id="KW-0732">Signal</keyword>
<dbReference type="Pfam" id="PF08386">
    <property type="entry name" value="Abhydrolase_4"/>
    <property type="match status" value="1"/>
</dbReference>
<dbReference type="SUPFAM" id="SSF53474">
    <property type="entry name" value="alpha/beta-Hydrolases"/>
    <property type="match status" value="1"/>
</dbReference>
<evidence type="ECO:0000256" key="1">
    <source>
        <dbReference type="ARBA" id="ARBA00010088"/>
    </source>
</evidence>
<comment type="similarity">
    <text evidence="1">Belongs to the peptidase S33 family.</text>
</comment>
<gene>
    <name evidence="5" type="ORF">CC86DRAFT_363940</name>
</gene>
<keyword evidence="6" id="KW-1185">Reference proteome</keyword>
<feature type="chain" id="PRO_5025637159" description="Peptidase S33 tripeptidyl aminopeptidase-like C-terminal domain-containing protein" evidence="3">
    <location>
        <begin position="29"/>
        <end position="551"/>
    </location>
</feature>
<dbReference type="Gene3D" id="3.40.50.1820">
    <property type="entry name" value="alpha/beta hydrolase"/>
    <property type="match status" value="1"/>
</dbReference>
<dbReference type="InterPro" id="IPR029058">
    <property type="entry name" value="AB_hydrolase_fold"/>
</dbReference>
<dbReference type="AlphaFoldDB" id="A0A6A6ZE70"/>
<dbReference type="Proteomes" id="UP000799424">
    <property type="component" value="Unassembled WGS sequence"/>
</dbReference>
<evidence type="ECO:0000259" key="4">
    <source>
        <dbReference type="Pfam" id="PF08386"/>
    </source>
</evidence>
<dbReference type="PANTHER" id="PTHR43248:SF25">
    <property type="entry name" value="AB HYDROLASE-1 DOMAIN-CONTAINING PROTEIN-RELATED"/>
    <property type="match status" value="1"/>
</dbReference>
<organism evidence="5 6">
    <name type="scientific">Ophiobolus disseminans</name>
    <dbReference type="NCBI Taxonomy" id="1469910"/>
    <lineage>
        <taxon>Eukaryota</taxon>
        <taxon>Fungi</taxon>
        <taxon>Dikarya</taxon>
        <taxon>Ascomycota</taxon>
        <taxon>Pezizomycotina</taxon>
        <taxon>Dothideomycetes</taxon>
        <taxon>Pleosporomycetidae</taxon>
        <taxon>Pleosporales</taxon>
        <taxon>Pleosporineae</taxon>
        <taxon>Phaeosphaeriaceae</taxon>
        <taxon>Ophiobolus</taxon>
    </lineage>
</organism>
<dbReference type="PANTHER" id="PTHR43248">
    <property type="entry name" value="2-SUCCINYL-6-HYDROXY-2,4-CYCLOHEXADIENE-1-CARBOXYLATE SYNTHASE"/>
    <property type="match status" value="1"/>
</dbReference>
<protein>
    <recommendedName>
        <fullName evidence="4">Peptidase S33 tripeptidyl aminopeptidase-like C-terminal domain-containing protein</fullName>
    </recommendedName>
</protein>
<dbReference type="EMBL" id="MU006250">
    <property type="protein sequence ID" value="KAF2818604.1"/>
    <property type="molecule type" value="Genomic_DNA"/>
</dbReference>
<dbReference type="InterPro" id="IPR051601">
    <property type="entry name" value="Serine_prot/Carboxylest_S33"/>
</dbReference>
<evidence type="ECO:0000256" key="3">
    <source>
        <dbReference type="SAM" id="SignalP"/>
    </source>
</evidence>
<accession>A0A6A6ZE70</accession>
<evidence type="ECO:0000313" key="6">
    <source>
        <dbReference type="Proteomes" id="UP000799424"/>
    </source>
</evidence>
<proteinExistence type="inferred from homology"/>
<feature type="domain" description="Peptidase S33 tripeptidyl aminopeptidase-like C-terminal" evidence="4">
    <location>
        <begin position="439"/>
        <end position="532"/>
    </location>
</feature>
<dbReference type="OrthoDB" id="425534at2759"/>
<feature type="signal peptide" evidence="3">
    <location>
        <begin position="1"/>
        <end position="28"/>
    </location>
</feature>
<sequence length="551" mass="60592">MSYETSVLCFSITLATIIISALLPHANAEPIKLLQRQNNSTAVDNIEQIAPSADVKWSPCYGDFLCTRLEVPLDYDNPSAGSTIIAGIKLPALNETADTPSILLNGGGPGVSTISTMPSVSQLYRRKIGSQYNYIGFDSRGVNNSGPSIDCFLGNPKAKLRFEATSSLRTVDGKNSASISMQYEATSAIGKWCANVHRDDAAKFATTMATAQDMLYFIEHQAVANGKPAKEAKLWYMSGSYGSLLGMTFATIFPDRVGRMIVDSIIDADGYYGGDMSASLADTTPAMQDFFTKCHQAGPVYCPIHANTVENIEQRTWKIIESVRKQPISVTNASVTAFPQLITYQHIMFWMIDQLYLQHNFPTFALGFKMLEERDGSLLVGIVEKMEAVIDPWASVHIYCLDAAQRTDLSTLENWTYELEKARKVGPWVADGWFPWITGMCVHRDIMPVQSQTMHRPLGANTSIPLLFINMSIDAATPLNSARKMVARFLGASMIELQATGHGAIGFKSKCTDEYVTTYLESGKVPPQNVVCPSEEPNPFLSARNPLYKEG</sequence>
<name>A0A6A6ZE70_9PLEO</name>
<dbReference type="GO" id="GO:0016787">
    <property type="term" value="F:hydrolase activity"/>
    <property type="evidence" value="ECO:0007669"/>
    <property type="project" value="UniProtKB-KW"/>
</dbReference>
<keyword evidence="2" id="KW-0378">Hydrolase</keyword>
<evidence type="ECO:0000313" key="5">
    <source>
        <dbReference type="EMBL" id="KAF2818604.1"/>
    </source>
</evidence>
<evidence type="ECO:0000256" key="2">
    <source>
        <dbReference type="ARBA" id="ARBA00022801"/>
    </source>
</evidence>